<evidence type="ECO:0008006" key="2">
    <source>
        <dbReference type="Google" id="ProtNLM"/>
    </source>
</evidence>
<organism evidence="1">
    <name type="scientific">marine metagenome</name>
    <dbReference type="NCBI Taxonomy" id="408172"/>
    <lineage>
        <taxon>unclassified sequences</taxon>
        <taxon>metagenomes</taxon>
        <taxon>ecological metagenomes</taxon>
    </lineage>
</organism>
<gene>
    <name evidence="1" type="ORF">METZ01_LOCUS17998</name>
</gene>
<dbReference type="InterPro" id="IPR023606">
    <property type="entry name" value="CoA-Trfase_III_dom_1_sf"/>
</dbReference>
<dbReference type="InterPro" id="IPR050509">
    <property type="entry name" value="CoA-transferase_III"/>
</dbReference>
<dbReference type="PANTHER" id="PTHR48228">
    <property type="entry name" value="SUCCINYL-COA--D-CITRAMALATE COA-TRANSFERASE"/>
    <property type="match status" value="1"/>
</dbReference>
<proteinExistence type="predicted"/>
<dbReference type="PANTHER" id="PTHR48228:SF7">
    <property type="entry name" value="FATTY ACYL-COA TRANSFERASE RV3272-RELATED"/>
    <property type="match status" value="1"/>
</dbReference>
<dbReference type="Pfam" id="PF02515">
    <property type="entry name" value="CoA_transf_3"/>
    <property type="match status" value="2"/>
</dbReference>
<reference evidence="1" key="1">
    <citation type="submission" date="2018-05" db="EMBL/GenBank/DDBJ databases">
        <authorList>
            <person name="Lanie J.A."/>
            <person name="Ng W.-L."/>
            <person name="Kazmierczak K.M."/>
            <person name="Andrzejewski T.M."/>
            <person name="Davidsen T.M."/>
            <person name="Wayne K.J."/>
            <person name="Tettelin H."/>
            <person name="Glass J.I."/>
            <person name="Rusch D."/>
            <person name="Podicherti R."/>
            <person name="Tsui H.-C.T."/>
            <person name="Winkler M.E."/>
        </authorList>
    </citation>
    <scope>NUCLEOTIDE SEQUENCE</scope>
</reference>
<dbReference type="InterPro" id="IPR044855">
    <property type="entry name" value="CoA-Trfase_III_dom3_sf"/>
</dbReference>
<dbReference type="InterPro" id="IPR003673">
    <property type="entry name" value="CoA-Trfase_fam_III"/>
</dbReference>
<dbReference type="SUPFAM" id="SSF89796">
    <property type="entry name" value="CoA-transferase family III (CaiB/BaiF)"/>
    <property type="match status" value="2"/>
</dbReference>
<evidence type="ECO:0000313" key="1">
    <source>
        <dbReference type="EMBL" id="SUZ65144.1"/>
    </source>
</evidence>
<sequence>MTTTQGTQAQGALRGVQVLDFGQYIPGPMLGMLLSDQGADVIKVERPGGDPARSEPAFATWNRGKRSVVLDLKTPEGQATAQALAKKADIVIENYRPGVAERLGIGYETLTKENPRLLYCSIPGFGEDSPHRNERGWEGIVSASTGTYQPYDQSEEPLFLPLPTASTFAAIVASVSVTMALIARDRTGKGQRIEVPMHSAMFSAIGRHLVKLYDINPPDMFDLPRNVMAHQYQCSDGRYIQSQGMYQVFVSQLMTAANRPEWIEDLEDLYGADVSPETIAMWKDRFEKMFMERSAFQWEDDIAAARGVGTVCKTIEEWLVHEHAIAGKMVVEVDDSEHGTMKQPGVQVRLRGTPGAIQGRAPTLGEHTAEILAGVAQVDEGPGRPVTFPEGAEDIMGALEGIQVLDLCIVLAGPTCGRTLGEFGAEVIKIDDPSRPYDIAGNTDVNRGKRSININLKTPEGLEVFYKLLETADVVVENNRASSLARLGISYEEMKKRKPDIIHASLNAFGYDGPWAERPGWEQLAQATSGIQVRRGGRDAAPKILPYPMNDYGTGLMGAYAVALAVHERNRTGEGQTVNSGLALTAGLLQSPFFLDYEGYQRDEPEGLDVRGFSAKSRLYEAADGWMYLHCPSDEAWANLVKLSEFTGLDEGSDDALTQSLVKILAGKPRAEWEKLVNPTGVSVIANRMVADFRDDADIRKAGLIVGRDHPGVGQADHLGSVAKLSKTPMRVGRPTPLLGAETDEILVEAGYTGEQIQAMKLSGAVVQHRA</sequence>
<dbReference type="AlphaFoldDB" id="A0A381PEU7"/>
<dbReference type="Gene3D" id="3.40.50.10540">
    <property type="entry name" value="Crotonobetainyl-coa:carnitine coa-transferase, domain 1"/>
    <property type="match status" value="3"/>
</dbReference>
<accession>A0A381PEU7</accession>
<dbReference type="GO" id="GO:0003824">
    <property type="term" value="F:catalytic activity"/>
    <property type="evidence" value="ECO:0007669"/>
    <property type="project" value="InterPro"/>
</dbReference>
<protein>
    <recommendedName>
        <fullName evidence="2">CoA transferase</fullName>
    </recommendedName>
</protein>
<dbReference type="Gene3D" id="3.30.1540.10">
    <property type="entry name" value="formyl-coa transferase, domain 3"/>
    <property type="match status" value="1"/>
</dbReference>
<dbReference type="EMBL" id="UINC01000951">
    <property type="protein sequence ID" value="SUZ65144.1"/>
    <property type="molecule type" value="Genomic_DNA"/>
</dbReference>
<name>A0A381PEU7_9ZZZZ</name>